<dbReference type="InterPro" id="IPR013094">
    <property type="entry name" value="AB_hydrolase_3"/>
</dbReference>
<accession>A0A2R5GWH6</accession>
<proteinExistence type="predicted"/>
<dbReference type="InParanoid" id="A0A2R5GWH6"/>
<comment type="caution">
    <text evidence="3">The sequence shown here is derived from an EMBL/GenBank/DDBJ whole genome shotgun (WGS) entry which is preliminary data.</text>
</comment>
<dbReference type="GO" id="GO:0016787">
    <property type="term" value="F:hydrolase activity"/>
    <property type="evidence" value="ECO:0007669"/>
    <property type="project" value="UniProtKB-KW"/>
</dbReference>
<dbReference type="OrthoDB" id="19653at2759"/>
<dbReference type="Proteomes" id="UP000241890">
    <property type="component" value="Unassembled WGS sequence"/>
</dbReference>
<sequence>MPQAGEEEPWQALVAKLVARPDFWQDALTLKAYAATGAASLAWDALSNKVILLRMLLPEVAQIIAVGQAGIVGLLTWSSPRVRQTLLGKALLLLNVIGIGLHLKRIRVSLQSGPAFQRALQDAGIKDMQSPLVPMLLALMFPLRNFLGEKGQNLQRTSAAYASIEEIDPELVAWHERLPETAKKVNLRVGRGLIPKWMSLDVVARTNLDSKRPVPALLYIHGGAWVLGDRKFSARAFVEHLATHHDVVVFVINYRLAPEARYPSQLHDCKRALAWIKSNGHEYGADPSRCFVAGESAGGHLTSLMAITANNPDYNPPEFTGDEDTSVVGAIDIYGVHDILDSERHHARNSAQQNNRKLREDVTPTLVRLWERVVFGKPLSDHGDAFEDASPAHILVSKRDELVSVCPFLVIHGTNDVLAAFDDSRAFFSRLQEVRKATKSAVKDIFVELEGADHGFGYVPSPRTVSMSLAVAAFMDHHIELAHAGSSRL</sequence>
<evidence type="ECO:0000256" key="1">
    <source>
        <dbReference type="ARBA" id="ARBA00022801"/>
    </source>
</evidence>
<keyword evidence="4" id="KW-1185">Reference proteome</keyword>
<evidence type="ECO:0000313" key="4">
    <source>
        <dbReference type="Proteomes" id="UP000241890"/>
    </source>
</evidence>
<dbReference type="PANTHER" id="PTHR48081:SF33">
    <property type="entry name" value="KYNURENINE FORMAMIDASE"/>
    <property type="match status" value="1"/>
</dbReference>
<dbReference type="SUPFAM" id="SSF53474">
    <property type="entry name" value="alpha/beta-Hydrolases"/>
    <property type="match status" value="1"/>
</dbReference>
<evidence type="ECO:0000259" key="2">
    <source>
        <dbReference type="Pfam" id="PF07859"/>
    </source>
</evidence>
<dbReference type="InterPro" id="IPR029058">
    <property type="entry name" value="AB_hydrolase_fold"/>
</dbReference>
<name>A0A2R5GWH6_9STRA</name>
<keyword evidence="1" id="KW-0378">Hydrolase</keyword>
<evidence type="ECO:0000313" key="3">
    <source>
        <dbReference type="EMBL" id="GBG34118.1"/>
    </source>
</evidence>
<dbReference type="Gene3D" id="3.40.50.1820">
    <property type="entry name" value="alpha/beta hydrolase"/>
    <property type="match status" value="1"/>
</dbReference>
<organism evidence="3 4">
    <name type="scientific">Hondaea fermentalgiana</name>
    <dbReference type="NCBI Taxonomy" id="2315210"/>
    <lineage>
        <taxon>Eukaryota</taxon>
        <taxon>Sar</taxon>
        <taxon>Stramenopiles</taxon>
        <taxon>Bigyra</taxon>
        <taxon>Labyrinthulomycetes</taxon>
        <taxon>Thraustochytrida</taxon>
        <taxon>Thraustochytriidae</taxon>
        <taxon>Hondaea</taxon>
    </lineage>
</organism>
<dbReference type="InterPro" id="IPR050300">
    <property type="entry name" value="GDXG_lipolytic_enzyme"/>
</dbReference>
<dbReference type="EMBL" id="BEYU01000181">
    <property type="protein sequence ID" value="GBG34118.1"/>
    <property type="molecule type" value="Genomic_DNA"/>
</dbReference>
<dbReference type="Pfam" id="PF07859">
    <property type="entry name" value="Abhydrolase_3"/>
    <property type="match status" value="1"/>
</dbReference>
<dbReference type="AlphaFoldDB" id="A0A2R5GWH6"/>
<feature type="domain" description="Alpha/beta hydrolase fold-3" evidence="2">
    <location>
        <begin position="217"/>
        <end position="456"/>
    </location>
</feature>
<gene>
    <name evidence="3" type="ORF">FCC1311_103412</name>
</gene>
<dbReference type="PANTHER" id="PTHR48081">
    <property type="entry name" value="AB HYDROLASE SUPERFAMILY PROTEIN C4A8.06C"/>
    <property type="match status" value="1"/>
</dbReference>
<protein>
    <submittedName>
        <fullName evidence="3">Carboxylesterase 1</fullName>
    </submittedName>
</protein>
<reference evidence="3 4" key="1">
    <citation type="submission" date="2017-12" db="EMBL/GenBank/DDBJ databases">
        <title>Sequencing, de novo assembly and annotation of complete genome of a new Thraustochytrid species, strain FCC1311.</title>
        <authorList>
            <person name="Sedici K."/>
            <person name="Godart F."/>
            <person name="Aiese Cigliano R."/>
            <person name="Sanseverino W."/>
            <person name="Barakat M."/>
            <person name="Ortet P."/>
            <person name="Marechal E."/>
            <person name="Cagnac O."/>
            <person name="Amato A."/>
        </authorList>
    </citation>
    <scope>NUCLEOTIDE SEQUENCE [LARGE SCALE GENOMIC DNA]</scope>
</reference>